<evidence type="ECO:0000256" key="2">
    <source>
        <dbReference type="SAM" id="MobiDB-lite"/>
    </source>
</evidence>
<dbReference type="OrthoDB" id="345978at2759"/>
<name>U6GW90_EIMAC</name>
<keyword evidence="1" id="KW-0175">Coiled coil</keyword>
<proteinExistence type="predicted"/>
<evidence type="ECO:0000256" key="1">
    <source>
        <dbReference type="SAM" id="Coils"/>
    </source>
</evidence>
<feature type="region of interest" description="Disordered" evidence="2">
    <location>
        <begin position="224"/>
        <end position="253"/>
    </location>
</feature>
<reference evidence="3" key="1">
    <citation type="submission" date="2013-10" db="EMBL/GenBank/DDBJ databases">
        <title>Genomic analysis of the causative agents of coccidiosis in chickens.</title>
        <authorList>
            <person name="Reid A.J."/>
            <person name="Blake D."/>
            <person name="Billington K."/>
            <person name="Browne H."/>
            <person name="Dunn M."/>
            <person name="Hung S."/>
            <person name="Kawahara F."/>
            <person name="Miranda-Saavedra D."/>
            <person name="Mourier T."/>
            <person name="Nagra H."/>
            <person name="Otto T.D."/>
            <person name="Rawlings N."/>
            <person name="Sanchez A."/>
            <person name="Sanders M."/>
            <person name="Subramaniam C."/>
            <person name="Tay Y."/>
            <person name="Dear P."/>
            <person name="Doerig C."/>
            <person name="Gruber A."/>
            <person name="Parkinson J."/>
            <person name="Shirley M."/>
            <person name="Wan K.L."/>
            <person name="Berriman M."/>
            <person name="Tomley F."/>
            <person name="Pain A."/>
        </authorList>
    </citation>
    <scope>NUCLEOTIDE SEQUENCE</scope>
    <source>
        <strain evidence="3">Houghton</strain>
    </source>
</reference>
<dbReference type="AlphaFoldDB" id="U6GW90"/>
<feature type="region of interest" description="Disordered" evidence="2">
    <location>
        <begin position="967"/>
        <end position="1014"/>
    </location>
</feature>
<organism evidence="3 4">
    <name type="scientific">Eimeria acervulina</name>
    <name type="common">Coccidian parasite</name>
    <dbReference type="NCBI Taxonomy" id="5801"/>
    <lineage>
        <taxon>Eukaryota</taxon>
        <taxon>Sar</taxon>
        <taxon>Alveolata</taxon>
        <taxon>Apicomplexa</taxon>
        <taxon>Conoidasida</taxon>
        <taxon>Coccidia</taxon>
        <taxon>Eucoccidiorida</taxon>
        <taxon>Eimeriorina</taxon>
        <taxon>Eimeriidae</taxon>
        <taxon>Eimeria</taxon>
    </lineage>
</organism>
<feature type="coiled-coil region" evidence="1">
    <location>
        <begin position="493"/>
        <end position="555"/>
    </location>
</feature>
<dbReference type="Proteomes" id="UP000018050">
    <property type="component" value="Unassembled WGS sequence"/>
</dbReference>
<evidence type="ECO:0000313" key="3">
    <source>
        <dbReference type="EMBL" id="CDI83872.1"/>
    </source>
</evidence>
<sequence length="1140" mass="124451">MNESPRKAALSESSQNELSSGPSAADASGRMLSLLSQSELRQQLVCQVRYFLSGKLLNCACEEGGFYECTSLEQCGEDQKTAKKTLAFKATLSLVLLWLKAHGLVHTAGVLCPEADIRTSDILSQEECQTVLQLPKTLLRRPANLCVSSGLQWNLLDRLIDAASQYGAAQTPNRPRSTDEVLAAESRACRAGDTGCFPSDGGASSPCRTGRTEYVQRTKRIKGASCPPRSARKQKVESMVSVPFDSPTSRSSPVDGIRWNDWRETTQNKMLLLEAHLKGLELRESSKKLFAVSEDSRKILDLRIANLEGACEKRMRQLEEAIDQATGSQGTEALDSTVGAQVTMHEAKSKLEVSFAQQKEREARLTERETKLSERERLLDAREKDLLRAALNIHKDDFRTEQNETNMLLTQENASFRSQLAQAKKQVKMLEAQLQKQAAECMHEYVNYTQPTHTAATKNPEELVACANHPSLEEPSITQRDVSSEHAAQLALKQEYEGHVARLTDEIQRSNDRIRNKDAEFKLLVVELESARRKHAEAQRRLKKMQKLYEAARATCVQHRKLASSMSLSLSCIDFAVEPPAEFADRGVRDLLGGENVSPNAHDLQSIAGNAPEVIKNGQPPAEEYGVRGDYCPWNSWGDLNNGFPRKEIDDQSLLNASCDLQKQSYKSQSSQTIENLADSTAPDFQRCSIAASERQPVGSLGFRTANADLQIQSQKLNDTSNAVERTVCTPLVRSGHAGTDTSDPRECTSASQERHYRKFSPPVSGESGQSNSNVLRDVSKEVAGTSRSSAPLLFPETASEAPPLRETTSAGVDLHCVPLKQAASVSLSHGLSKASEESATMDNFSERHQGAEVDHRRRNPCSKKLEAKPGNTCQTGPEHEESQNMGYSAAGRSLPSPENSDEPLASNAPLNDKGMAAPRLPPEGVPNELPCKDPVAITITRTPSIERQLKGSGHECPSTVIENHSTHNASEAASARHVQEFTVTASPRSPRENTSGGRQPPASTPPGSCGREIHCFSPVAENISRERSPRANDGAIGSHLQSPWAEASIASSLPESPQVLSNFPSLSCPVAATIEAIPSPTRSKVDCREGWTALRRKPPSYTSGIPASSSPSEHEWLACISPTDPVIRTNATADNQNEA</sequence>
<feature type="region of interest" description="Disordered" evidence="2">
    <location>
        <begin position="734"/>
        <end position="804"/>
    </location>
</feature>
<dbReference type="RefSeq" id="XP_013247068.1">
    <property type="nucleotide sequence ID" value="XM_013391614.1"/>
</dbReference>
<reference evidence="3" key="2">
    <citation type="submission" date="2013-10" db="EMBL/GenBank/DDBJ databases">
        <authorList>
            <person name="Aslett M."/>
        </authorList>
    </citation>
    <scope>NUCLEOTIDE SEQUENCE</scope>
    <source>
        <strain evidence="3">Houghton</strain>
    </source>
</reference>
<feature type="region of interest" description="Disordered" evidence="2">
    <location>
        <begin position="832"/>
        <end position="932"/>
    </location>
</feature>
<keyword evidence="4" id="KW-1185">Reference proteome</keyword>
<dbReference type="EMBL" id="HG673513">
    <property type="protein sequence ID" value="CDI83872.1"/>
    <property type="molecule type" value="Genomic_DNA"/>
</dbReference>
<dbReference type="GeneID" id="25272586"/>
<feature type="compositionally biased region" description="Polar residues" evidence="2">
    <location>
        <begin position="982"/>
        <end position="998"/>
    </location>
</feature>
<feature type="compositionally biased region" description="Basic and acidic residues" evidence="2">
    <location>
        <begin position="845"/>
        <end position="856"/>
    </location>
</feature>
<accession>U6GW90</accession>
<feature type="region of interest" description="Disordered" evidence="2">
    <location>
        <begin position="1"/>
        <end position="25"/>
    </location>
</feature>
<protein>
    <submittedName>
        <fullName evidence="3">Proteophosphoglycan 5, related</fullName>
    </submittedName>
</protein>
<dbReference type="VEuPathDB" id="ToxoDB:EAH_00045160"/>
<feature type="compositionally biased region" description="Polar residues" evidence="2">
    <location>
        <begin position="11"/>
        <end position="22"/>
    </location>
</feature>
<gene>
    <name evidence="3" type="ORF">EAH_00045160</name>
</gene>
<feature type="coiled-coil region" evidence="1">
    <location>
        <begin position="406"/>
        <end position="440"/>
    </location>
</feature>
<dbReference type="OMA" id="EHEWLAC"/>
<evidence type="ECO:0000313" key="4">
    <source>
        <dbReference type="Proteomes" id="UP000018050"/>
    </source>
</evidence>